<name>A0A4C1YNE1_EUMVA</name>
<dbReference type="AlphaFoldDB" id="A0A4C1YNE1"/>
<evidence type="ECO:0000313" key="1">
    <source>
        <dbReference type="EMBL" id="GBP76414.1"/>
    </source>
</evidence>
<proteinExistence type="predicted"/>
<accession>A0A4C1YNE1</accession>
<comment type="caution">
    <text evidence="1">The sequence shown here is derived from an EMBL/GenBank/DDBJ whole genome shotgun (WGS) entry which is preliminary data.</text>
</comment>
<evidence type="ECO:0000313" key="2">
    <source>
        <dbReference type="Proteomes" id="UP000299102"/>
    </source>
</evidence>
<protein>
    <submittedName>
        <fullName evidence="1">Uncharacterized protein</fullName>
    </submittedName>
</protein>
<sequence>MPLASVETRVGVGHPAQCSCPNCDEFVSRFSECGICFEPLQSIGSRQKADSRASGGSHVIRRYRQMSDNTNPFHIWSSITEHGGRERMRRKARRRPGACREFQLSLKFLVKFFRYPLDEWAPQSARRGRR</sequence>
<dbReference type="EMBL" id="BGZK01001291">
    <property type="protein sequence ID" value="GBP76414.1"/>
    <property type="molecule type" value="Genomic_DNA"/>
</dbReference>
<organism evidence="1 2">
    <name type="scientific">Eumeta variegata</name>
    <name type="common">Bagworm moth</name>
    <name type="synonym">Eumeta japonica</name>
    <dbReference type="NCBI Taxonomy" id="151549"/>
    <lineage>
        <taxon>Eukaryota</taxon>
        <taxon>Metazoa</taxon>
        <taxon>Ecdysozoa</taxon>
        <taxon>Arthropoda</taxon>
        <taxon>Hexapoda</taxon>
        <taxon>Insecta</taxon>
        <taxon>Pterygota</taxon>
        <taxon>Neoptera</taxon>
        <taxon>Endopterygota</taxon>
        <taxon>Lepidoptera</taxon>
        <taxon>Glossata</taxon>
        <taxon>Ditrysia</taxon>
        <taxon>Tineoidea</taxon>
        <taxon>Psychidae</taxon>
        <taxon>Oiketicinae</taxon>
        <taxon>Eumeta</taxon>
    </lineage>
</organism>
<reference evidence="1 2" key="1">
    <citation type="journal article" date="2019" name="Commun. Biol.">
        <title>The bagworm genome reveals a unique fibroin gene that provides high tensile strength.</title>
        <authorList>
            <person name="Kono N."/>
            <person name="Nakamura H."/>
            <person name="Ohtoshi R."/>
            <person name="Tomita M."/>
            <person name="Numata K."/>
            <person name="Arakawa K."/>
        </authorList>
    </citation>
    <scope>NUCLEOTIDE SEQUENCE [LARGE SCALE GENOMIC DNA]</scope>
</reference>
<dbReference type="OrthoDB" id="4788989at2759"/>
<gene>
    <name evidence="1" type="ORF">EVAR_102388_1</name>
</gene>
<dbReference type="Proteomes" id="UP000299102">
    <property type="component" value="Unassembled WGS sequence"/>
</dbReference>
<keyword evidence="2" id="KW-1185">Reference proteome</keyword>